<accession>A0ABR4M2U2</accession>
<evidence type="ECO:0008006" key="3">
    <source>
        <dbReference type="Google" id="ProtNLM"/>
    </source>
</evidence>
<protein>
    <recommendedName>
        <fullName evidence="3">DinB-like domain-containing protein</fullName>
    </recommendedName>
</protein>
<sequence>MEEMNEEDAFRRKYCGRFILRRPDYHQLMGCANSLITQGAAEWGFDPDGLGNFYWEMYTLARAGSAYNWTGPGRILPPTAASHFGDVLAELLIHITVHERLFQNPFWYLDGKTGPDDTVGDTEFGHELTYMFERFYKGDQYDLRGTLAKADPTFSQLRERHHAPNTEFGKYNADRHEKAVNRLILTSSS</sequence>
<organism evidence="1 2">
    <name type="scientific">Aspergillus lucknowensis</name>
    <dbReference type="NCBI Taxonomy" id="176173"/>
    <lineage>
        <taxon>Eukaryota</taxon>
        <taxon>Fungi</taxon>
        <taxon>Dikarya</taxon>
        <taxon>Ascomycota</taxon>
        <taxon>Pezizomycotina</taxon>
        <taxon>Eurotiomycetes</taxon>
        <taxon>Eurotiomycetidae</taxon>
        <taxon>Eurotiales</taxon>
        <taxon>Aspergillaceae</taxon>
        <taxon>Aspergillus</taxon>
        <taxon>Aspergillus subgen. Nidulantes</taxon>
    </lineage>
</organism>
<comment type="caution">
    <text evidence="1">The sequence shown here is derived from an EMBL/GenBank/DDBJ whole genome shotgun (WGS) entry which is preliminary data.</text>
</comment>
<dbReference type="Proteomes" id="UP001610432">
    <property type="component" value="Unassembled WGS sequence"/>
</dbReference>
<evidence type="ECO:0000313" key="2">
    <source>
        <dbReference type="Proteomes" id="UP001610432"/>
    </source>
</evidence>
<dbReference type="GeneID" id="98147372"/>
<dbReference type="RefSeq" id="XP_070889186.1">
    <property type="nucleotide sequence ID" value="XM_071032300.1"/>
</dbReference>
<dbReference type="EMBL" id="JBFXLQ010000006">
    <property type="protein sequence ID" value="KAL2870207.1"/>
    <property type="molecule type" value="Genomic_DNA"/>
</dbReference>
<name>A0ABR4M2U2_9EURO</name>
<gene>
    <name evidence="1" type="ORF">BJX67DRAFT_378198</name>
</gene>
<keyword evidence="2" id="KW-1185">Reference proteome</keyword>
<evidence type="ECO:0000313" key="1">
    <source>
        <dbReference type="EMBL" id="KAL2870207.1"/>
    </source>
</evidence>
<reference evidence="1 2" key="1">
    <citation type="submission" date="2024-07" db="EMBL/GenBank/DDBJ databases">
        <title>Section-level genome sequencing and comparative genomics of Aspergillus sections Usti and Cavernicolus.</title>
        <authorList>
            <consortium name="Lawrence Berkeley National Laboratory"/>
            <person name="Nybo J.L."/>
            <person name="Vesth T.C."/>
            <person name="Theobald S."/>
            <person name="Frisvad J.C."/>
            <person name="Larsen T.O."/>
            <person name="Kjaerboelling I."/>
            <person name="Rothschild-Mancinelli K."/>
            <person name="Lyhne E.K."/>
            <person name="Kogle M.E."/>
            <person name="Barry K."/>
            <person name="Clum A."/>
            <person name="Na H."/>
            <person name="Ledsgaard L."/>
            <person name="Lin J."/>
            <person name="Lipzen A."/>
            <person name="Kuo A."/>
            <person name="Riley R."/>
            <person name="Mondo S."/>
            <person name="Labutti K."/>
            <person name="Haridas S."/>
            <person name="Pangalinan J."/>
            <person name="Salamov A.A."/>
            <person name="Simmons B.A."/>
            <person name="Magnuson J.K."/>
            <person name="Chen J."/>
            <person name="Drula E."/>
            <person name="Henrissat B."/>
            <person name="Wiebenga A."/>
            <person name="Lubbers R.J."/>
            <person name="Gomes A.C."/>
            <person name="Macurrencykelacurrency M.R."/>
            <person name="Stajich J."/>
            <person name="Grigoriev I.V."/>
            <person name="Mortensen U.H."/>
            <person name="De Vries R.P."/>
            <person name="Baker S.E."/>
            <person name="Andersen M.R."/>
        </authorList>
    </citation>
    <scope>NUCLEOTIDE SEQUENCE [LARGE SCALE GENOMIC DNA]</scope>
    <source>
        <strain evidence="1 2">CBS 449.75</strain>
    </source>
</reference>
<proteinExistence type="predicted"/>